<dbReference type="InterPro" id="IPR039010">
    <property type="entry name" value="Synaptotagmin_SMP"/>
</dbReference>
<evidence type="ECO:0000256" key="9">
    <source>
        <dbReference type="ARBA" id="ARBA00023055"/>
    </source>
</evidence>
<dbReference type="Pfam" id="PF17047">
    <property type="entry name" value="SMP_LBD"/>
    <property type="match status" value="1"/>
</dbReference>
<dbReference type="Gene3D" id="2.60.40.150">
    <property type="entry name" value="C2 domain"/>
    <property type="match status" value="2"/>
</dbReference>
<dbReference type="SMART" id="SM00239">
    <property type="entry name" value="C2"/>
    <property type="match status" value="2"/>
</dbReference>
<evidence type="ECO:0000256" key="12">
    <source>
        <dbReference type="SAM" id="Phobius"/>
    </source>
</evidence>
<comment type="subcellular location">
    <subcellularLocation>
        <location evidence="1">Membrane</location>
        <topology evidence="1">Single-pass membrane protein</topology>
    </subcellularLocation>
</comment>
<organism evidence="15 16">
    <name type="scientific">Ceratopteris richardii</name>
    <name type="common">Triangle waterfern</name>
    <dbReference type="NCBI Taxonomy" id="49495"/>
    <lineage>
        <taxon>Eukaryota</taxon>
        <taxon>Viridiplantae</taxon>
        <taxon>Streptophyta</taxon>
        <taxon>Embryophyta</taxon>
        <taxon>Tracheophyta</taxon>
        <taxon>Polypodiopsida</taxon>
        <taxon>Polypodiidae</taxon>
        <taxon>Polypodiales</taxon>
        <taxon>Pteridineae</taxon>
        <taxon>Pteridaceae</taxon>
        <taxon>Parkerioideae</taxon>
        <taxon>Ceratopteris</taxon>
    </lineage>
</organism>
<keyword evidence="4 12" id="KW-0812">Transmembrane</keyword>
<feature type="transmembrane region" description="Helical" evidence="12">
    <location>
        <begin position="7"/>
        <end position="31"/>
    </location>
</feature>
<keyword evidence="3" id="KW-0813">Transport</keyword>
<keyword evidence="9" id="KW-0445">Lipid transport</keyword>
<evidence type="ECO:0000256" key="8">
    <source>
        <dbReference type="ARBA" id="ARBA00022989"/>
    </source>
</evidence>
<accession>A0A8T2V7D4</accession>
<dbReference type="PROSITE" id="PS50004">
    <property type="entry name" value="C2"/>
    <property type="match status" value="2"/>
</dbReference>
<dbReference type="OrthoDB" id="67700at2759"/>
<dbReference type="Pfam" id="PF00168">
    <property type="entry name" value="C2"/>
    <property type="match status" value="2"/>
</dbReference>
<keyword evidence="5" id="KW-0479">Metal-binding</keyword>
<keyword evidence="7" id="KW-0106">Calcium</keyword>
<dbReference type="InterPro" id="IPR031468">
    <property type="entry name" value="SMP_LBD"/>
</dbReference>
<evidence type="ECO:0000256" key="2">
    <source>
        <dbReference type="ARBA" id="ARBA00006996"/>
    </source>
</evidence>
<keyword evidence="11 12" id="KW-0472">Membrane</keyword>
<keyword evidence="16" id="KW-1185">Reference proteome</keyword>
<dbReference type="InterPro" id="IPR000008">
    <property type="entry name" value="C2_dom"/>
</dbReference>
<dbReference type="SUPFAM" id="SSF49562">
    <property type="entry name" value="C2 domain (Calcium/lipid-binding domain, CaLB)"/>
    <property type="match status" value="2"/>
</dbReference>
<comment type="similarity">
    <text evidence="2">Belongs to the synaptotagmin family.</text>
</comment>
<evidence type="ECO:0000256" key="6">
    <source>
        <dbReference type="ARBA" id="ARBA00022737"/>
    </source>
</evidence>
<feature type="domain" description="SMP-LTD" evidence="14">
    <location>
        <begin position="67"/>
        <end position="249"/>
    </location>
</feature>
<dbReference type="PRINTS" id="PR00360">
    <property type="entry name" value="C2DOMAIN"/>
</dbReference>
<dbReference type="EMBL" id="CM035407">
    <property type="protein sequence ID" value="KAH7444347.1"/>
    <property type="molecule type" value="Genomic_DNA"/>
</dbReference>
<feature type="domain" description="C2" evidence="13">
    <location>
        <begin position="248"/>
        <end position="362"/>
    </location>
</feature>
<dbReference type="GO" id="GO:0016020">
    <property type="term" value="C:membrane"/>
    <property type="evidence" value="ECO:0007669"/>
    <property type="project" value="UniProtKB-SubCell"/>
</dbReference>
<evidence type="ECO:0000256" key="1">
    <source>
        <dbReference type="ARBA" id="ARBA00004167"/>
    </source>
</evidence>
<dbReference type="AlphaFoldDB" id="A0A8T2V7D4"/>
<evidence type="ECO:0000256" key="4">
    <source>
        <dbReference type="ARBA" id="ARBA00022692"/>
    </source>
</evidence>
<evidence type="ECO:0000256" key="11">
    <source>
        <dbReference type="ARBA" id="ARBA00023136"/>
    </source>
</evidence>
<protein>
    <submittedName>
        <fullName evidence="15">Uncharacterized protein</fullName>
    </submittedName>
</protein>
<evidence type="ECO:0000256" key="10">
    <source>
        <dbReference type="ARBA" id="ARBA00023121"/>
    </source>
</evidence>
<dbReference type="OMA" id="GEKEVIM"/>
<dbReference type="GO" id="GO:0005783">
    <property type="term" value="C:endoplasmic reticulum"/>
    <property type="evidence" value="ECO:0007669"/>
    <property type="project" value="TreeGrafter"/>
</dbReference>
<dbReference type="GO" id="GO:0046872">
    <property type="term" value="F:metal ion binding"/>
    <property type="evidence" value="ECO:0007669"/>
    <property type="project" value="UniProtKB-KW"/>
</dbReference>
<comment type="caution">
    <text evidence="15">The sequence shown here is derived from an EMBL/GenBank/DDBJ whole genome shotgun (WGS) entry which is preliminary data.</text>
</comment>
<keyword evidence="8 12" id="KW-1133">Transmembrane helix</keyword>
<gene>
    <name evidence="15" type="ORF">KP509_02G074700</name>
</gene>
<dbReference type="PANTHER" id="PTHR10774">
    <property type="entry name" value="EXTENDED SYNAPTOTAGMIN-RELATED"/>
    <property type="match status" value="1"/>
</dbReference>
<keyword evidence="6" id="KW-0677">Repeat</keyword>
<keyword evidence="10" id="KW-0446">Lipid-binding</keyword>
<dbReference type="Proteomes" id="UP000825935">
    <property type="component" value="Chromosome 2"/>
</dbReference>
<dbReference type="GO" id="GO:0008289">
    <property type="term" value="F:lipid binding"/>
    <property type="evidence" value="ECO:0007669"/>
    <property type="project" value="UniProtKB-KW"/>
</dbReference>
<evidence type="ECO:0000313" key="16">
    <source>
        <dbReference type="Proteomes" id="UP000825935"/>
    </source>
</evidence>
<feature type="domain" description="C2" evidence="13">
    <location>
        <begin position="398"/>
        <end position="515"/>
    </location>
</feature>
<name>A0A8T2V7D4_CERRI</name>
<proteinExistence type="inferred from homology"/>
<sequence length="540" mass="61390">MAVFSTILGFSGFLLGLICGFLIGYFLFIYWQPTDVKTPVIKPLTELDSETLQSLLPEIPLWVKNPDYDRVDWLNKFVRDLWPYLDKAICKTIQETTQSMVEEYSAKFKFDSIEFEHLTLGAFPPTLEGIKAFDTQESEMIIEPALKWAGNPDILIAVKVFGIRATIQLVDLQFFGIVRLTFKPLLPTFPCFSKIAISIMEKPHVDFGLKLFGGDLMAIPVLYGFVQDLIKEEIAKLYLWPKIFELVLLDESEVSTKKPVGIVEVKVLYARNLRKADIMGKSDPYIKISLGEKGFSKKTQVKKNTLNPDWNETHTLVVQDPSIQVLEFHAYDWEKISSHDKLGMATFSLASLEPDVPEHLTLNLRKNMDDNGSVNQKSWGQLVVEVTYKPFKQDLPVQNETETVAPEGTPQAGGLLVITVHGAHGLEGKHHTNPYAKVVYRGEEYKTKPLKKNRNPRWPDGKFEICCDNPPLNEMVRIEIMTKSSGFGMHLKESLGYKDIMLADVVENRRINEEYRLNNSKNGKVHIELQWLPTAAAKPQ</sequence>
<dbReference type="InterPro" id="IPR045050">
    <property type="entry name" value="Synaptotagmin_plant"/>
</dbReference>
<evidence type="ECO:0000256" key="3">
    <source>
        <dbReference type="ARBA" id="ARBA00022448"/>
    </source>
</evidence>
<evidence type="ECO:0000259" key="13">
    <source>
        <dbReference type="PROSITE" id="PS50004"/>
    </source>
</evidence>
<evidence type="ECO:0000256" key="5">
    <source>
        <dbReference type="ARBA" id="ARBA00022723"/>
    </source>
</evidence>
<dbReference type="GO" id="GO:0006869">
    <property type="term" value="P:lipid transport"/>
    <property type="evidence" value="ECO:0007669"/>
    <property type="project" value="UniProtKB-KW"/>
</dbReference>
<evidence type="ECO:0000259" key="14">
    <source>
        <dbReference type="PROSITE" id="PS51847"/>
    </source>
</evidence>
<reference evidence="15" key="1">
    <citation type="submission" date="2021-08" db="EMBL/GenBank/DDBJ databases">
        <title>WGS assembly of Ceratopteris richardii.</title>
        <authorList>
            <person name="Marchant D.B."/>
            <person name="Chen G."/>
            <person name="Jenkins J."/>
            <person name="Shu S."/>
            <person name="Leebens-Mack J."/>
            <person name="Grimwood J."/>
            <person name="Schmutz J."/>
            <person name="Soltis P."/>
            <person name="Soltis D."/>
            <person name="Chen Z.-H."/>
        </authorList>
    </citation>
    <scope>NUCLEOTIDE SEQUENCE</scope>
    <source>
        <strain evidence="15">Whitten #5841</strain>
        <tissue evidence="15">Leaf</tissue>
    </source>
</reference>
<evidence type="ECO:0000256" key="7">
    <source>
        <dbReference type="ARBA" id="ARBA00022837"/>
    </source>
</evidence>
<dbReference type="InterPro" id="IPR035892">
    <property type="entry name" value="C2_domain_sf"/>
</dbReference>
<dbReference type="CDD" id="cd00030">
    <property type="entry name" value="C2"/>
    <property type="match status" value="1"/>
</dbReference>
<dbReference type="PROSITE" id="PS51847">
    <property type="entry name" value="SMP"/>
    <property type="match status" value="1"/>
</dbReference>
<evidence type="ECO:0000313" key="15">
    <source>
        <dbReference type="EMBL" id="KAH7444347.1"/>
    </source>
</evidence>
<dbReference type="PANTHER" id="PTHR10774:SF188">
    <property type="entry name" value="SYNAPTOTAGMIN-2"/>
    <property type="match status" value="1"/>
</dbReference>
<dbReference type="CDD" id="cd21677">
    <property type="entry name" value="SMP_SYT"/>
    <property type="match status" value="1"/>
</dbReference>